<dbReference type="CDD" id="cd18103">
    <property type="entry name" value="SpoU-like_RlmB"/>
    <property type="match status" value="1"/>
</dbReference>
<dbReference type="Pfam" id="PF08032">
    <property type="entry name" value="SpoU_sub_bind"/>
    <property type="match status" value="1"/>
</dbReference>
<dbReference type="RefSeq" id="WP_250248489.1">
    <property type="nucleotide sequence ID" value="NZ_CP097753.1"/>
</dbReference>
<dbReference type="NCBIfam" id="TIGR00186">
    <property type="entry name" value="rRNA_methyl_3"/>
    <property type="match status" value="1"/>
</dbReference>
<evidence type="ECO:0000256" key="2">
    <source>
        <dbReference type="ARBA" id="ARBA00022552"/>
    </source>
</evidence>
<evidence type="ECO:0000256" key="5">
    <source>
        <dbReference type="ARBA" id="ARBA00022691"/>
    </source>
</evidence>
<evidence type="ECO:0000313" key="9">
    <source>
        <dbReference type="EMBL" id="URJ28088.1"/>
    </source>
</evidence>
<evidence type="ECO:0000256" key="7">
    <source>
        <dbReference type="SAM" id="Phobius"/>
    </source>
</evidence>
<dbReference type="SMART" id="SM00967">
    <property type="entry name" value="SpoU_sub_bind"/>
    <property type="match status" value="1"/>
</dbReference>
<evidence type="ECO:0000313" key="10">
    <source>
        <dbReference type="Proteomes" id="UP001056209"/>
    </source>
</evidence>
<evidence type="ECO:0000256" key="3">
    <source>
        <dbReference type="ARBA" id="ARBA00022603"/>
    </source>
</evidence>
<dbReference type="GO" id="GO:0070039">
    <property type="term" value="F:rRNA (guanosine-2'-O-)-methyltransferase activity"/>
    <property type="evidence" value="ECO:0007669"/>
    <property type="project" value="UniProtKB-UniRule"/>
</dbReference>
<accession>A0A9Q8X0Y3</accession>
<dbReference type="Gene3D" id="3.40.1280.10">
    <property type="match status" value="1"/>
</dbReference>
<dbReference type="Proteomes" id="UP001056209">
    <property type="component" value="Chromosome"/>
</dbReference>
<dbReference type="EC" id="2.1.1.185" evidence="6"/>
<keyword evidence="1 6" id="KW-0963">Cytoplasm</keyword>
<evidence type="ECO:0000256" key="4">
    <source>
        <dbReference type="ARBA" id="ARBA00022679"/>
    </source>
</evidence>
<dbReference type="Pfam" id="PF00588">
    <property type="entry name" value="SpoU_methylase"/>
    <property type="match status" value="1"/>
</dbReference>
<sequence length="247" mass="27497">MIELVYGIHAVKSVLDDNSKRILSVYITQKSKDLRLKSLIDQLKQCKIGIKKCDRQQLDIKAQGAVHQGIIAEIVQKYCMKENDLSNFLIQCKTTPLLVILDGITDPRNLGACLRSADAAGAHIVIAPRNRSARLNGTVRKVASGSVEHIPFMQVTNLIRTLQLLQKHNIWIVGTITQSKRFIFNTELIKPLAFVMGSEGNGIRRLTQKYCDELITIPMLGAATSLNVSVATGICLFEALRQRGKYK</sequence>
<feature type="domain" description="RNA 2-O ribose methyltransferase substrate binding" evidence="8">
    <location>
        <begin position="4"/>
        <end position="80"/>
    </location>
</feature>
<dbReference type="SUPFAM" id="SSF75217">
    <property type="entry name" value="alpha/beta knot"/>
    <property type="match status" value="1"/>
</dbReference>
<dbReference type="GO" id="GO:0005829">
    <property type="term" value="C:cytosol"/>
    <property type="evidence" value="ECO:0007669"/>
    <property type="project" value="TreeGrafter"/>
</dbReference>
<dbReference type="InterPro" id="IPR029064">
    <property type="entry name" value="Ribosomal_eL30-like_sf"/>
</dbReference>
<feature type="binding site" evidence="6">
    <location>
        <position position="217"/>
    </location>
    <ligand>
        <name>S-adenosyl-L-methionine</name>
        <dbReference type="ChEBI" id="CHEBI:59789"/>
    </ligand>
</feature>
<evidence type="ECO:0000256" key="6">
    <source>
        <dbReference type="HAMAP-Rule" id="MF_01887"/>
    </source>
</evidence>
<comment type="subunit">
    <text evidence="6">Homodimer.</text>
</comment>
<keyword evidence="4 6" id="KW-0808">Transferase</keyword>
<keyword evidence="7" id="KW-1133">Transmembrane helix</keyword>
<dbReference type="PANTHER" id="PTHR46429:SF1">
    <property type="entry name" value="23S RRNA (GUANOSINE-2'-O-)-METHYLTRANSFERASE RLMB"/>
    <property type="match status" value="1"/>
</dbReference>
<evidence type="ECO:0000256" key="1">
    <source>
        <dbReference type="ARBA" id="ARBA00022490"/>
    </source>
</evidence>
<comment type="catalytic activity">
    <reaction evidence="6">
        <text>guanosine(2251) in 23S rRNA + S-adenosyl-L-methionine = 2'-O-methylguanosine(2251) in 23S rRNA + S-adenosyl-L-homocysteine + H(+)</text>
        <dbReference type="Rhea" id="RHEA:24140"/>
        <dbReference type="Rhea" id="RHEA-COMP:10239"/>
        <dbReference type="Rhea" id="RHEA-COMP:10241"/>
        <dbReference type="ChEBI" id="CHEBI:15378"/>
        <dbReference type="ChEBI" id="CHEBI:57856"/>
        <dbReference type="ChEBI" id="CHEBI:59789"/>
        <dbReference type="ChEBI" id="CHEBI:74269"/>
        <dbReference type="ChEBI" id="CHEBI:74445"/>
        <dbReference type="EC" id="2.1.1.185"/>
    </reaction>
</comment>
<name>A0A9Q8X0Y3_9ENTR</name>
<dbReference type="InterPro" id="IPR013123">
    <property type="entry name" value="SpoU_subst-bd"/>
</dbReference>
<dbReference type="AlphaFoldDB" id="A0A9Q8X0Y3"/>
<comment type="subcellular location">
    <subcellularLocation>
        <location evidence="6">Cytoplasm</location>
    </subcellularLocation>
</comment>
<dbReference type="InterPro" id="IPR029028">
    <property type="entry name" value="Alpha/beta_knot_MTases"/>
</dbReference>
<keyword evidence="3 6" id="KW-0489">Methyltransferase</keyword>
<comment type="function">
    <text evidence="6">Specifically methylates the ribose of guanosine 2251 in 23S rRNA.</text>
</comment>
<keyword evidence="7" id="KW-0472">Membrane</keyword>
<dbReference type="Gene3D" id="3.30.1330.30">
    <property type="match status" value="1"/>
</dbReference>
<protein>
    <recommendedName>
        <fullName evidence="6">23S rRNA (guanosine-2'-O-)-methyltransferase RlmB</fullName>
        <ecNumber evidence="6">2.1.1.185</ecNumber>
    </recommendedName>
    <alternativeName>
        <fullName evidence="6">23S rRNA (guanosine2251 2'-O)-methyltransferase</fullName>
    </alternativeName>
    <alternativeName>
        <fullName evidence="6">23S rRNA Gm2251 2'-O-methyltransferase</fullName>
    </alternativeName>
</protein>
<keyword evidence="2 6" id="KW-0698">rRNA processing</keyword>
<dbReference type="InterPro" id="IPR004441">
    <property type="entry name" value="rRNA_MeTrfase_TrmH"/>
</dbReference>
<feature type="binding site" evidence="6">
    <location>
        <position position="197"/>
    </location>
    <ligand>
        <name>S-adenosyl-L-methionine</name>
        <dbReference type="ChEBI" id="CHEBI:59789"/>
    </ligand>
</feature>
<dbReference type="SUPFAM" id="SSF55315">
    <property type="entry name" value="L30e-like"/>
    <property type="match status" value="1"/>
</dbReference>
<gene>
    <name evidence="6 9" type="primary">rlmB</name>
    <name evidence="9" type="ORF">M9393_02835</name>
</gene>
<dbReference type="InterPro" id="IPR029026">
    <property type="entry name" value="tRNA_m1G_MTases_N"/>
</dbReference>
<proteinExistence type="inferred from homology"/>
<comment type="similarity">
    <text evidence="6">Belongs to the class IV-like SAM-binding methyltransferase superfamily. RNA methyltransferase TrmH family. RlmB subfamily.</text>
</comment>
<keyword evidence="7" id="KW-0812">Transmembrane</keyword>
<feature type="binding site" evidence="6">
    <location>
        <position position="226"/>
    </location>
    <ligand>
        <name>S-adenosyl-L-methionine</name>
        <dbReference type="ChEBI" id="CHEBI:59789"/>
    </ligand>
</feature>
<evidence type="ECO:0000259" key="8">
    <source>
        <dbReference type="SMART" id="SM00967"/>
    </source>
</evidence>
<dbReference type="InterPro" id="IPR024915">
    <property type="entry name" value="23S_rRNA_MeTrfase_RlmB"/>
</dbReference>
<reference evidence="9" key="1">
    <citation type="submission" date="2022-05" db="EMBL/GenBank/DDBJ databases">
        <title>Impact of host demography and evolutionary history on endosymbiont molecular evolution: a test in carpenter ants (Genus Camponotus) and their Blochmannia endosymbionts.</title>
        <authorList>
            <person name="Manthey J.D."/>
            <person name="Giron J.C."/>
            <person name="Hruska J.P."/>
        </authorList>
    </citation>
    <scope>NUCLEOTIDE SEQUENCE</scope>
    <source>
        <strain evidence="9">C-039</strain>
    </source>
</reference>
<dbReference type="PANTHER" id="PTHR46429">
    <property type="entry name" value="23S RRNA (GUANOSINE-2'-O-)-METHYLTRANSFERASE RLMB"/>
    <property type="match status" value="1"/>
</dbReference>
<dbReference type="InterPro" id="IPR001537">
    <property type="entry name" value="SpoU_MeTrfase"/>
</dbReference>
<dbReference type="GO" id="GO:0003723">
    <property type="term" value="F:RNA binding"/>
    <property type="evidence" value="ECO:0007669"/>
    <property type="project" value="InterPro"/>
</dbReference>
<dbReference type="EMBL" id="CP097753">
    <property type="protein sequence ID" value="URJ28088.1"/>
    <property type="molecule type" value="Genomic_DNA"/>
</dbReference>
<dbReference type="HAMAP" id="MF_01887">
    <property type="entry name" value="23SrRNA_methyltr_B"/>
    <property type="match status" value="1"/>
</dbReference>
<feature type="transmembrane region" description="Helical" evidence="7">
    <location>
        <begin position="214"/>
        <end position="237"/>
    </location>
</feature>
<dbReference type="FunFam" id="3.40.1280.10:FF:000008">
    <property type="entry name" value="Group 3 RNA methyltransferase TrmH"/>
    <property type="match status" value="1"/>
</dbReference>
<organism evidence="9 10">
    <name type="scientific">Candidatus Blochmannia vicinus</name>
    <name type="common">nom. nud.</name>
    <dbReference type="NCBI Taxonomy" id="251540"/>
    <lineage>
        <taxon>Bacteria</taxon>
        <taxon>Pseudomonadati</taxon>
        <taxon>Pseudomonadota</taxon>
        <taxon>Gammaproteobacteria</taxon>
        <taxon>Enterobacterales</taxon>
        <taxon>Enterobacteriaceae</taxon>
        <taxon>ant endosymbionts</taxon>
        <taxon>Candidatus Blochmanniella</taxon>
    </lineage>
</organism>
<keyword evidence="5 6" id="KW-0949">S-adenosyl-L-methionine</keyword>